<name>A0AA37GWP1_9PEZI</name>
<gene>
    <name evidence="3" type="ORF">ColLi_11489</name>
</gene>
<accession>A0AA37GWP1</accession>
<feature type="region of interest" description="Disordered" evidence="2">
    <location>
        <begin position="186"/>
        <end position="249"/>
    </location>
</feature>
<feature type="compositionally biased region" description="Low complexity" evidence="2">
    <location>
        <begin position="89"/>
        <end position="102"/>
    </location>
</feature>
<feature type="compositionally biased region" description="Polar residues" evidence="2">
    <location>
        <begin position="369"/>
        <end position="383"/>
    </location>
</feature>
<dbReference type="EMBL" id="BPPX01000034">
    <property type="protein sequence ID" value="GJC88651.1"/>
    <property type="molecule type" value="Genomic_DNA"/>
</dbReference>
<dbReference type="Proteomes" id="UP001055172">
    <property type="component" value="Unassembled WGS sequence"/>
</dbReference>
<feature type="compositionally biased region" description="Polar residues" evidence="2">
    <location>
        <begin position="209"/>
        <end position="241"/>
    </location>
</feature>
<keyword evidence="1" id="KW-0175">Coiled coil</keyword>
<feature type="region of interest" description="Disordered" evidence="2">
    <location>
        <begin position="89"/>
        <end position="156"/>
    </location>
</feature>
<organism evidence="3 4">
    <name type="scientific">Colletotrichum liriopes</name>
    <dbReference type="NCBI Taxonomy" id="708192"/>
    <lineage>
        <taxon>Eukaryota</taxon>
        <taxon>Fungi</taxon>
        <taxon>Dikarya</taxon>
        <taxon>Ascomycota</taxon>
        <taxon>Pezizomycotina</taxon>
        <taxon>Sordariomycetes</taxon>
        <taxon>Hypocreomycetidae</taxon>
        <taxon>Glomerellales</taxon>
        <taxon>Glomerellaceae</taxon>
        <taxon>Colletotrichum</taxon>
        <taxon>Colletotrichum spaethianum species complex</taxon>
    </lineage>
</organism>
<evidence type="ECO:0000256" key="2">
    <source>
        <dbReference type="SAM" id="MobiDB-lite"/>
    </source>
</evidence>
<reference evidence="3 4" key="1">
    <citation type="submission" date="2021-07" db="EMBL/GenBank/DDBJ databases">
        <title>Genome data of Colletotrichum spaethianum.</title>
        <authorList>
            <person name="Utami Y.D."/>
            <person name="Hiruma K."/>
        </authorList>
    </citation>
    <scope>NUCLEOTIDE SEQUENCE [LARGE SCALE GENOMIC DNA]</scope>
    <source>
        <strain evidence="3 4">MAFF 242679</strain>
    </source>
</reference>
<evidence type="ECO:0000313" key="4">
    <source>
        <dbReference type="Proteomes" id="UP001055172"/>
    </source>
</evidence>
<feature type="region of interest" description="Disordered" evidence="2">
    <location>
        <begin position="347"/>
        <end position="385"/>
    </location>
</feature>
<dbReference type="AlphaFoldDB" id="A0AA37GWP1"/>
<evidence type="ECO:0000313" key="3">
    <source>
        <dbReference type="EMBL" id="GJC88651.1"/>
    </source>
</evidence>
<protein>
    <submittedName>
        <fullName evidence="3">Uncharacterized protein</fullName>
    </submittedName>
</protein>
<evidence type="ECO:0000256" key="1">
    <source>
        <dbReference type="SAM" id="Coils"/>
    </source>
</evidence>
<feature type="coiled-coil region" evidence="1">
    <location>
        <begin position="408"/>
        <end position="435"/>
    </location>
</feature>
<keyword evidence="4" id="KW-1185">Reference proteome</keyword>
<feature type="coiled-coil region" evidence="1">
    <location>
        <begin position="261"/>
        <end position="288"/>
    </location>
</feature>
<comment type="caution">
    <text evidence="3">The sequence shown here is derived from an EMBL/GenBank/DDBJ whole genome shotgun (WGS) entry which is preliminary data.</text>
</comment>
<proteinExistence type="predicted"/>
<feature type="compositionally biased region" description="Polar residues" evidence="2">
    <location>
        <begin position="186"/>
        <end position="196"/>
    </location>
</feature>
<sequence>MHASVIERVLATWQIDNLEAILGPELSPSSWSQHLCKRLLALSRLVTLQQARDLLRNEFTSRLNDPARNRGVQRKHLCDIDVLHVVNAQQQQQQQTPQRTPQLTESVTRCKDKQPAPVTDTPISTRSSRRNRVLPESPDQVDARPALSSRSPDLSATVSLNRSLPTYSFQDNDALQILARTAAQHQSPLASVPTRNDQGHLPTPEIHNADSTANHGNHADTTIVVSTSPQSTPRTQATMTPALSKDRDTNPRIDTVFARLRKEREREVADLEGEVQKLRYELEIKKTQVQLYRHNHMQAQRLAERVRGTLDGLATEEEITGQLEEYNKALADIEALSKRYASVFNDQDDETLEERRRQTPHTPAHRNIPQGSSFGTPNGQDANRTPKALLGSLHAAIEAKRAQRLEKKTVAKETRAAAEQEVKDAEAAVSERLAEADGAEADAVKLRGSLESLEKYLNSVKGQAILLDTMDAC</sequence>